<proteinExistence type="predicted"/>
<organism evidence="1">
    <name type="scientific">uncultured Caudovirales phage</name>
    <dbReference type="NCBI Taxonomy" id="2100421"/>
    <lineage>
        <taxon>Viruses</taxon>
        <taxon>Duplodnaviria</taxon>
        <taxon>Heunggongvirae</taxon>
        <taxon>Uroviricota</taxon>
        <taxon>Caudoviricetes</taxon>
        <taxon>Peduoviridae</taxon>
        <taxon>Maltschvirus</taxon>
        <taxon>Maltschvirus maltsch</taxon>
    </lineage>
</organism>
<sequence length="75" mass="8996">MTYENQDRYKQLISDFEAVLQWQRIRELLDSELFSVLETSIIELFVRTVKAENDAREWQAIATRYIVGEIKENNK</sequence>
<protein>
    <submittedName>
        <fullName evidence="1">Uncharacterized protein</fullName>
    </submittedName>
</protein>
<accession>A0A6J7WZW2</accession>
<gene>
    <name evidence="1" type="ORF">UFOVP738_12</name>
</gene>
<evidence type="ECO:0000313" key="1">
    <source>
        <dbReference type="EMBL" id="CAB5223675.1"/>
    </source>
</evidence>
<dbReference type="EMBL" id="LR798331">
    <property type="protein sequence ID" value="CAB5223675.1"/>
    <property type="molecule type" value="Genomic_DNA"/>
</dbReference>
<reference evidence="1" key="1">
    <citation type="submission" date="2020-05" db="EMBL/GenBank/DDBJ databases">
        <authorList>
            <person name="Chiriac C."/>
            <person name="Salcher M."/>
            <person name="Ghai R."/>
            <person name="Kavagutti S V."/>
        </authorList>
    </citation>
    <scope>NUCLEOTIDE SEQUENCE</scope>
</reference>
<name>A0A6J7WZW2_9CAUD</name>